<gene>
    <name evidence="2" type="ORF">A8145_09615</name>
</gene>
<name>A0A6M7UCT5_RHILI</name>
<dbReference type="SUPFAM" id="SSF53850">
    <property type="entry name" value="Periplasmic binding protein-like II"/>
    <property type="match status" value="1"/>
</dbReference>
<sequence length="283" mass="30787">MAFQWRFLVLASLLMAALPAASGARAAEPQVPVLWDAKERLPKPDLSALPRLRFLTTTDFPPFNFLDGSGKLSGFHIDLARAICAELGIIDKCQIQALPWAELEGALEKGEGEAIIAGIAATPQARQTYAFSRSYLQFPSRFIMPKGKALTEPVFDKLHGKRVGVIAGSAHERMLRDYFNTVQVVSFDGPEALYADLKAGKIDAAFGDGMRFAFWLGGSHAAGCCRFAGGPYLAPEYLGTGMAIATRADNPALAAAIDYALQEISMKGTFAEFYLRYFPVSFF</sequence>
<dbReference type="Pfam" id="PF00497">
    <property type="entry name" value="SBP_bac_3"/>
    <property type="match status" value="1"/>
</dbReference>
<evidence type="ECO:0000313" key="3">
    <source>
        <dbReference type="Proteomes" id="UP000093737"/>
    </source>
</evidence>
<dbReference type="Gene3D" id="3.40.190.10">
    <property type="entry name" value="Periplasmic binding protein-like II"/>
    <property type="match status" value="2"/>
</dbReference>
<dbReference type="AlphaFoldDB" id="A0A6M7UCT5"/>
<comment type="caution">
    <text evidence="2">The sequence shown here is derived from an EMBL/GenBank/DDBJ whole genome shotgun (WGS) entry which is preliminary data.</text>
</comment>
<dbReference type="PANTHER" id="PTHR35936:SF35">
    <property type="entry name" value="L-CYSTINE-BINDING PROTEIN TCYJ"/>
    <property type="match status" value="1"/>
</dbReference>
<dbReference type="Proteomes" id="UP000093737">
    <property type="component" value="Unassembled WGS sequence"/>
</dbReference>
<reference evidence="2 3" key="1">
    <citation type="submission" date="2016-05" db="EMBL/GenBank/DDBJ databases">
        <authorList>
            <person name="Ramsay J.P."/>
        </authorList>
    </citation>
    <scope>NUCLEOTIDE SEQUENCE [LARGE SCALE GENOMIC DNA]</scope>
    <source>
        <strain evidence="2 3">NZP2042</strain>
    </source>
</reference>
<dbReference type="SMART" id="SM00062">
    <property type="entry name" value="PBPb"/>
    <property type="match status" value="1"/>
</dbReference>
<organism evidence="2 3">
    <name type="scientific">Rhizobium loti</name>
    <name type="common">Mesorhizobium loti</name>
    <dbReference type="NCBI Taxonomy" id="381"/>
    <lineage>
        <taxon>Bacteria</taxon>
        <taxon>Pseudomonadati</taxon>
        <taxon>Pseudomonadota</taxon>
        <taxon>Alphaproteobacteria</taxon>
        <taxon>Hyphomicrobiales</taxon>
        <taxon>Phyllobacteriaceae</taxon>
        <taxon>Mesorhizobium</taxon>
    </lineage>
</organism>
<dbReference type="PANTHER" id="PTHR35936">
    <property type="entry name" value="MEMBRANE-BOUND LYTIC MUREIN TRANSGLYCOSYLASE F"/>
    <property type="match status" value="1"/>
</dbReference>
<accession>A0A6M7UCT5</accession>
<dbReference type="InterPro" id="IPR001638">
    <property type="entry name" value="Solute-binding_3/MltF_N"/>
</dbReference>
<evidence type="ECO:0000313" key="2">
    <source>
        <dbReference type="EMBL" id="OBQ64554.1"/>
    </source>
</evidence>
<dbReference type="CDD" id="cd01001">
    <property type="entry name" value="PBP2_HisJ_LAO_like"/>
    <property type="match status" value="1"/>
</dbReference>
<dbReference type="EMBL" id="LYTK01000012">
    <property type="protein sequence ID" value="OBQ64554.1"/>
    <property type="molecule type" value="Genomic_DNA"/>
</dbReference>
<protein>
    <submittedName>
        <fullName evidence="2">Amino acid ABC transporter</fullName>
    </submittedName>
</protein>
<evidence type="ECO:0000256" key="1">
    <source>
        <dbReference type="ARBA" id="ARBA00022729"/>
    </source>
</evidence>
<proteinExistence type="predicted"/>
<keyword evidence="1" id="KW-0732">Signal</keyword>